<accession>A0A8B7NWS7</accession>
<keyword evidence="2" id="KW-0812">Transmembrane</keyword>
<evidence type="ECO:0000313" key="3">
    <source>
        <dbReference type="Proteomes" id="UP000694843"/>
    </source>
</evidence>
<keyword evidence="3" id="KW-1185">Reference proteome</keyword>
<dbReference type="Proteomes" id="UP000694843">
    <property type="component" value="Unplaced"/>
</dbReference>
<dbReference type="GeneID" id="108674719"/>
<dbReference type="RefSeq" id="XP_018018175.1">
    <property type="nucleotide sequence ID" value="XM_018162686.2"/>
</dbReference>
<feature type="transmembrane region" description="Helical" evidence="2">
    <location>
        <begin position="522"/>
        <end position="542"/>
    </location>
</feature>
<gene>
    <name evidence="4" type="primary">LOC108674719</name>
</gene>
<sequence length="565" mass="61007">MDITTATWSASRFYSIRKWKTTSLGHQLPLSLLLLVALGSFVHAVSGSSVISPKIEISEHLGSPVNFVVDLERASEGDRHNLNGRWEESHTIPRKRSITLNHLNKNHPLLANAFHKDSFGRKVKLIESRTPEEVKILSFRSQARSSQDDRSWRSADRNIPKSQIPEKNLAFIKESKSYTKFSFENFLRTTPITTTTVGTTSNSITPVDRLGIYHNSGQIEGNKNISGNSEDSNGVLDTIRRYKEYTFSPDPAHLSSNLLRNVLPNQRKLVTPAGVQLPTPVPFVNVRVASLPNNTFSVPPVAGFTFRPSDARPGSSLTDDSEASLSPGETFLNTESPALRINKSDVERAGSAQITTNKPSANSTTPTTPATFPTTHSTTPTTTTTHSTTPTTTTTHSTTPTTTTTHSTTPTTPTTHSTTPTTPTTGTHSTTPTTPTTHSTTPTTPTTHSTTATSNSTTPVTSIVKSTEAVTGLPSSVVTTQQFLTRTSQAVVSSEPSTGGPSVTEQIKVEPIVTAGAGDPTAAFVFLSLGLVTILIGIFFIFKICKERVQNENVRPYLSRSVSDA</sequence>
<proteinExistence type="predicted"/>
<keyword evidence="2" id="KW-0472">Membrane</keyword>
<evidence type="ECO:0000256" key="1">
    <source>
        <dbReference type="SAM" id="MobiDB-lite"/>
    </source>
</evidence>
<evidence type="ECO:0000313" key="4">
    <source>
        <dbReference type="RefSeq" id="XP_018018175.1"/>
    </source>
</evidence>
<organism evidence="3 4">
    <name type="scientific">Hyalella azteca</name>
    <name type="common">Amphipod</name>
    <dbReference type="NCBI Taxonomy" id="294128"/>
    <lineage>
        <taxon>Eukaryota</taxon>
        <taxon>Metazoa</taxon>
        <taxon>Ecdysozoa</taxon>
        <taxon>Arthropoda</taxon>
        <taxon>Crustacea</taxon>
        <taxon>Multicrustacea</taxon>
        <taxon>Malacostraca</taxon>
        <taxon>Eumalacostraca</taxon>
        <taxon>Peracarida</taxon>
        <taxon>Amphipoda</taxon>
        <taxon>Senticaudata</taxon>
        <taxon>Talitrida</taxon>
        <taxon>Talitroidea</taxon>
        <taxon>Hyalellidae</taxon>
        <taxon>Hyalella</taxon>
    </lineage>
</organism>
<reference evidence="4" key="1">
    <citation type="submission" date="2025-08" db="UniProtKB">
        <authorList>
            <consortium name="RefSeq"/>
        </authorList>
    </citation>
    <scope>IDENTIFICATION</scope>
    <source>
        <tissue evidence="4">Whole organism</tissue>
    </source>
</reference>
<feature type="region of interest" description="Disordered" evidence="1">
    <location>
        <begin position="306"/>
        <end position="460"/>
    </location>
</feature>
<protein>
    <submittedName>
        <fullName evidence="4">GPI-anchored protein pfl2</fullName>
    </submittedName>
</protein>
<dbReference type="KEGG" id="hazt:108674719"/>
<feature type="compositionally biased region" description="Low complexity" evidence="1">
    <location>
        <begin position="355"/>
        <end position="460"/>
    </location>
</feature>
<dbReference type="AlphaFoldDB" id="A0A8B7NWS7"/>
<keyword evidence="2" id="KW-1133">Transmembrane helix</keyword>
<name>A0A8B7NWS7_HYAAZ</name>
<evidence type="ECO:0000256" key="2">
    <source>
        <dbReference type="SAM" id="Phobius"/>
    </source>
</evidence>